<comment type="caution">
    <text evidence="5">Lacks conserved residue(s) required for the propagation of feature annotation.</text>
</comment>
<dbReference type="EMBL" id="LT158599">
    <property type="protein sequence ID" value="CVK32271.1"/>
    <property type="molecule type" value="Genomic_DNA"/>
</dbReference>
<feature type="binding site" evidence="5">
    <location>
        <begin position="166"/>
        <end position="169"/>
    </location>
    <ligand>
        <name>NADP(+)</name>
        <dbReference type="ChEBI" id="CHEBI:58349"/>
    </ligand>
</feature>
<dbReference type="InterPro" id="IPR001509">
    <property type="entry name" value="Epimerase_deHydtase"/>
</dbReference>
<feature type="binding site" evidence="5">
    <location>
        <position position="272"/>
    </location>
    <ligand>
        <name>substrate</name>
    </ligand>
</feature>
<feature type="site" description="Important for catalytic activity" evidence="5">
    <location>
        <position position="112"/>
    </location>
</feature>
<dbReference type="HAMAP" id="MF_00956">
    <property type="entry name" value="GDP_fucose_synth"/>
    <property type="match status" value="1"/>
</dbReference>
<evidence type="ECO:0000256" key="3">
    <source>
        <dbReference type="ARBA" id="ARBA00023002"/>
    </source>
</evidence>
<protein>
    <recommendedName>
        <fullName evidence="5">GDP-L-fucose synthase</fullName>
        <ecNumber evidence="5">1.1.1.271</ecNumber>
    </recommendedName>
    <alternativeName>
        <fullName evidence="5">GDP-4-keto-6-deoxy-D-mannose-3,5-epimerase-4-reductase</fullName>
    </alternativeName>
</protein>
<evidence type="ECO:0000256" key="5">
    <source>
        <dbReference type="HAMAP-Rule" id="MF_00956"/>
    </source>
</evidence>
<evidence type="ECO:0000256" key="1">
    <source>
        <dbReference type="ARBA" id="ARBA00005959"/>
    </source>
</evidence>
<dbReference type="Gene3D" id="3.40.50.720">
    <property type="entry name" value="NAD(P)-binding Rossmann-like Domain"/>
    <property type="match status" value="1"/>
</dbReference>
<feature type="domain" description="NAD-dependent epimerase/dehydratase" evidence="6">
    <location>
        <begin position="9"/>
        <end position="240"/>
    </location>
</feature>
<evidence type="ECO:0000313" key="8">
    <source>
        <dbReference type="Proteomes" id="UP000069850"/>
    </source>
</evidence>
<evidence type="ECO:0000256" key="4">
    <source>
        <dbReference type="ARBA" id="ARBA00023235"/>
    </source>
</evidence>
<dbReference type="RefSeq" id="WP_062262524.1">
    <property type="nucleotide sequence ID" value="NZ_LT158599.1"/>
</dbReference>
<dbReference type="Pfam" id="PF01370">
    <property type="entry name" value="Epimerase"/>
    <property type="match status" value="1"/>
</dbReference>
<dbReference type="PANTHER" id="PTHR43238:SF1">
    <property type="entry name" value="GDP-L-FUCOSE SYNTHASE"/>
    <property type="match status" value="1"/>
</dbReference>
<keyword evidence="3 5" id="KW-0560">Oxidoreductase</keyword>
<dbReference type="SUPFAM" id="SSF51735">
    <property type="entry name" value="NAD(P)-binding Rossmann-fold domains"/>
    <property type="match status" value="1"/>
</dbReference>
<feature type="active site" description="Proton donor/acceptor" evidence="5">
    <location>
        <position position="139"/>
    </location>
</feature>
<dbReference type="Gene3D" id="3.90.25.10">
    <property type="entry name" value="UDP-galactose 4-epimerase, domain 1"/>
    <property type="match status" value="1"/>
</dbReference>
<gene>
    <name evidence="5" type="primary">fcl</name>
    <name evidence="7" type="ORF">MMAB1_1057</name>
</gene>
<dbReference type="PANTHER" id="PTHR43238">
    <property type="entry name" value="GDP-L-FUCOSE SYNTHASE"/>
    <property type="match status" value="1"/>
</dbReference>
<feature type="binding site" evidence="5">
    <location>
        <position position="143"/>
    </location>
    <ligand>
        <name>NADP(+)</name>
        <dbReference type="ChEBI" id="CHEBI:58349"/>
    </ligand>
</feature>
<feature type="binding site" evidence="5">
    <location>
        <position position="205"/>
    </location>
    <ligand>
        <name>substrate</name>
    </ligand>
</feature>
<keyword evidence="4 5" id="KW-0413">Isomerase</keyword>
<feature type="binding site" evidence="5">
    <location>
        <position position="182"/>
    </location>
    <ligand>
        <name>NADP(+)</name>
        <dbReference type="ChEBI" id="CHEBI:58349"/>
    </ligand>
</feature>
<keyword evidence="2 5" id="KW-0521">NADP</keyword>
<dbReference type="UniPathway" id="UPA00128">
    <property type="reaction ID" value="UER00191"/>
</dbReference>
<dbReference type="InterPro" id="IPR028614">
    <property type="entry name" value="GDP_fucose/colitose_synth"/>
</dbReference>
<dbReference type="GO" id="GO:0050577">
    <property type="term" value="F:GDP-L-fucose synthase activity"/>
    <property type="evidence" value="ECO:0007669"/>
    <property type="project" value="UniProtKB-UniRule"/>
</dbReference>
<dbReference type="CDD" id="cd05239">
    <property type="entry name" value="GDP_FS_SDR_e"/>
    <property type="match status" value="1"/>
</dbReference>
<evidence type="ECO:0000313" key="7">
    <source>
        <dbReference type="EMBL" id="CVK32271.1"/>
    </source>
</evidence>
<accession>A0A0X3BJX2</accession>
<comment type="function">
    <text evidence="5">Catalyzes the two-step NADP-dependent conversion of GDP-4-dehydro-6-deoxy-D-mannose to GDP-fucose, involving an epimerase and a reductase reaction.</text>
</comment>
<comment type="pathway">
    <text evidence="5">Nucleotide-sugar biosynthesis; GDP-L-fucose biosynthesis via de novo pathway; GDP-L-fucose from GDP-alpha-D-mannose: step 2/2.</text>
</comment>
<proteinExistence type="inferred from homology"/>
<feature type="binding site" evidence="5">
    <location>
        <begin position="13"/>
        <end position="19"/>
    </location>
    <ligand>
        <name>NADP(+)</name>
        <dbReference type="ChEBI" id="CHEBI:58349"/>
    </ligand>
</feature>
<feature type="binding site" evidence="5">
    <location>
        <position position="190"/>
    </location>
    <ligand>
        <name>substrate</name>
    </ligand>
</feature>
<sequence>MRFGDGMEVLVTGGAGFLGSSLVRTLERHGLERENIRVPRSRDLDLRRWEDCVAAVENVDLVIHLAAKVGGIGYNMENPGSLFYDNAIMGIQLMEAARQAGVEKFVAVGTICAYPKFTPVPFREEDLWNGYPEETNAPYGLAKKMLLVQAQAYRQQYGFDAIYLLPVNLYGPGDNFDPASSHVIPALIKKFVEAVDEGAKSVEVWGTGAASREFLYVDDAAEGITLAAERYDKPDPVNLGAGFEITIRDLATLIADLTGFTGEIVWDTAKPDGQPRRCLAVSRAEQEFGFRAKVDFREGLERTIAWYRDHRA</sequence>
<name>A0A0X3BJX2_9EURY</name>
<comment type="catalytic activity">
    <reaction evidence="5">
        <text>GDP-beta-L-fucose + NADP(+) = GDP-4-dehydro-alpha-D-rhamnose + NADPH + H(+)</text>
        <dbReference type="Rhea" id="RHEA:18885"/>
        <dbReference type="ChEBI" id="CHEBI:15378"/>
        <dbReference type="ChEBI" id="CHEBI:57273"/>
        <dbReference type="ChEBI" id="CHEBI:57783"/>
        <dbReference type="ChEBI" id="CHEBI:57964"/>
        <dbReference type="ChEBI" id="CHEBI:58349"/>
        <dbReference type="EC" id="1.1.1.271"/>
    </reaction>
</comment>
<dbReference type="GO" id="GO:0016853">
    <property type="term" value="F:isomerase activity"/>
    <property type="evidence" value="ECO:0007669"/>
    <property type="project" value="UniProtKB-KW"/>
</dbReference>
<dbReference type="AlphaFoldDB" id="A0A0X3BJX2"/>
<feature type="binding site" evidence="5">
    <location>
        <position position="212"/>
    </location>
    <ligand>
        <name>substrate</name>
    </ligand>
</feature>
<feature type="site" description="Important for catalytic activity" evidence="5">
    <location>
        <position position="110"/>
    </location>
</feature>
<evidence type="ECO:0000259" key="6">
    <source>
        <dbReference type="Pfam" id="PF01370"/>
    </source>
</evidence>
<dbReference type="InterPro" id="IPR036291">
    <property type="entry name" value="NAD(P)-bd_dom_sf"/>
</dbReference>
<comment type="similarity">
    <text evidence="1 5">Belongs to the NAD(P)-dependent epimerase/dehydratase family. Fucose synthase subfamily.</text>
</comment>
<dbReference type="OrthoDB" id="4907at2157"/>
<dbReference type="Proteomes" id="UP000069850">
    <property type="component" value="Chromosome 1"/>
</dbReference>
<dbReference type="GO" id="GO:0070401">
    <property type="term" value="F:NADP+ binding"/>
    <property type="evidence" value="ECO:0007669"/>
    <property type="project" value="UniProtKB-UniRule"/>
</dbReference>
<dbReference type="KEGG" id="mema:MMAB1_1057"/>
<reference evidence="7 8" key="1">
    <citation type="submission" date="2016-01" db="EMBL/GenBank/DDBJ databases">
        <authorList>
            <person name="Manzoor S."/>
        </authorList>
    </citation>
    <scope>NUCLEOTIDE SEQUENCE [LARGE SCALE GENOMIC DNA]</scope>
    <source>
        <strain evidence="7">Methanoculleus sp MAB1</strain>
    </source>
</reference>
<keyword evidence="5" id="KW-0511">Multifunctional enzyme</keyword>
<dbReference type="GO" id="GO:0042351">
    <property type="term" value="P:'de novo' GDP-L-fucose biosynthetic process"/>
    <property type="evidence" value="ECO:0007669"/>
    <property type="project" value="UniProtKB-UniRule"/>
</dbReference>
<dbReference type="GeneID" id="27137009"/>
<organism evidence="7 8">
    <name type="scientific">Methanoculleus bourgensis</name>
    <dbReference type="NCBI Taxonomy" id="83986"/>
    <lineage>
        <taxon>Archaea</taxon>
        <taxon>Methanobacteriati</taxon>
        <taxon>Methanobacteriota</taxon>
        <taxon>Stenosarchaea group</taxon>
        <taxon>Methanomicrobia</taxon>
        <taxon>Methanomicrobiales</taxon>
        <taxon>Methanomicrobiaceae</taxon>
        <taxon>Methanoculleus</taxon>
    </lineage>
</organism>
<dbReference type="EC" id="1.1.1.271" evidence="5"/>
<evidence type="ECO:0000256" key="2">
    <source>
        <dbReference type="ARBA" id="ARBA00022857"/>
    </source>
</evidence>